<reference evidence="3" key="1">
    <citation type="submission" date="2024-01" db="EMBL/GenBank/DDBJ databases">
        <authorList>
            <person name="Webb A."/>
        </authorList>
    </citation>
    <scope>NUCLEOTIDE SEQUENCE</scope>
    <source>
        <strain evidence="3">Pm1</strain>
    </source>
</reference>
<evidence type="ECO:0000256" key="1">
    <source>
        <dbReference type="SAM" id="MobiDB-lite"/>
    </source>
</evidence>
<dbReference type="Proteomes" id="UP001162060">
    <property type="component" value="Unassembled WGS sequence"/>
</dbReference>
<evidence type="ECO:0008006" key="5">
    <source>
        <dbReference type="Google" id="ProtNLM"/>
    </source>
</evidence>
<sequence>MQVFYLVLVASSAVCAESTASSSTAAHDYQVAVRSFAGDQDSTPPTSLMPSDGTLDDEVRSTTYIDRFVSKLKVVCSKLLEKDRNALHLKLTDGLERSRDGIIKMLQDPRMKTMMAHYTASELVEEILVSFKGVDLVLALAQAQRSRDETIAKIATELLQVQFRSWMADGKDAVKTAFQQLKLGSIKVDEYVYFDWKVIVLDNFITACNNFKYNKMEPIRADGKLVNKEKVVHALTKGFGGVSEFVSVIGGAIVSDGQKPMGAQLSQVLQNVWKDIDKLSPARVVTLMRQEGDQKALSGECLQTLSAYIASYHQMKNTPLSLLVYTLSDGFGDKQHLIDVLSNMPKDGEVFRNWGIREFLSKDAPETSSARETQNRSWRSPLRIG</sequence>
<dbReference type="AlphaFoldDB" id="A0AAV1VDP9"/>
<feature type="compositionally biased region" description="Polar residues" evidence="1">
    <location>
        <begin position="366"/>
        <end position="378"/>
    </location>
</feature>
<feature type="chain" id="PRO_5043572902" description="RxLR effector candidate protein" evidence="2">
    <location>
        <begin position="17"/>
        <end position="385"/>
    </location>
</feature>
<protein>
    <recommendedName>
        <fullName evidence="5">RxLR effector candidate protein</fullName>
    </recommendedName>
</protein>
<accession>A0AAV1VDP9</accession>
<gene>
    <name evidence="3" type="ORF">PM001_LOCUS28708</name>
</gene>
<organism evidence="3 4">
    <name type="scientific">Peronospora matthiolae</name>
    <dbReference type="NCBI Taxonomy" id="2874970"/>
    <lineage>
        <taxon>Eukaryota</taxon>
        <taxon>Sar</taxon>
        <taxon>Stramenopiles</taxon>
        <taxon>Oomycota</taxon>
        <taxon>Peronosporomycetes</taxon>
        <taxon>Peronosporales</taxon>
        <taxon>Peronosporaceae</taxon>
        <taxon>Peronospora</taxon>
    </lineage>
</organism>
<evidence type="ECO:0000313" key="4">
    <source>
        <dbReference type="Proteomes" id="UP001162060"/>
    </source>
</evidence>
<evidence type="ECO:0000313" key="3">
    <source>
        <dbReference type="EMBL" id="CAK7943558.1"/>
    </source>
</evidence>
<name>A0AAV1VDP9_9STRA</name>
<dbReference type="EMBL" id="CAKLBY020000303">
    <property type="protein sequence ID" value="CAK7943558.1"/>
    <property type="molecule type" value="Genomic_DNA"/>
</dbReference>
<proteinExistence type="predicted"/>
<comment type="caution">
    <text evidence="3">The sequence shown here is derived from an EMBL/GenBank/DDBJ whole genome shotgun (WGS) entry which is preliminary data.</text>
</comment>
<evidence type="ECO:0000256" key="2">
    <source>
        <dbReference type="SAM" id="SignalP"/>
    </source>
</evidence>
<keyword evidence="2" id="KW-0732">Signal</keyword>
<feature type="region of interest" description="Disordered" evidence="1">
    <location>
        <begin position="365"/>
        <end position="385"/>
    </location>
</feature>
<feature type="signal peptide" evidence="2">
    <location>
        <begin position="1"/>
        <end position="16"/>
    </location>
</feature>